<keyword evidence="3" id="KW-0479">Metal-binding</keyword>
<reference evidence="9 10" key="1">
    <citation type="journal article" date="2011" name="J. Bacteriol.">
        <title>Complete genome sequence and updated annotation of Desulfovibrio alaskensis G20.</title>
        <authorList>
            <person name="Hauser L.J."/>
            <person name="Land M.L."/>
            <person name="Brown S.D."/>
            <person name="Larimer F."/>
            <person name="Keller K.L."/>
            <person name="Rapp-Giles B.J."/>
            <person name="Price M.N."/>
            <person name="Lin M."/>
            <person name="Bruce D.C."/>
            <person name="Detter J.C."/>
            <person name="Tapia R."/>
            <person name="Han C.S."/>
            <person name="Goodwin L.A."/>
            <person name="Cheng J.F."/>
            <person name="Pitluck S."/>
            <person name="Copeland A."/>
            <person name="Lucas S."/>
            <person name="Nolan M."/>
            <person name="Lapidus A.L."/>
            <person name="Palumbo A.V."/>
            <person name="Wall J.D."/>
        </authorList>
    </citation>
    <scope>NUCLEOTIDE SEQUENCE [LARGE SCALE GENOMIC DNA]</scope>
    <source>
        <strain evidence="10">ATCC BAA 1058 / DSM 17464 / G20</strain>
    </source>
</reference>
<dbReference type="SMART" id="SM00930">
    <property type="entry name" value="NIL"/>
    <property type="match status" value="1"/>
</dbReference>
<evidence type="ECO:0000256" key="1">
    <source>
        <dbReference type="ARBA" id="ARBA00022448"/>
    </source>
</evidence>
<dbReference type="Pfam" id="PF12838">
    <property type="entry name" value="Fer4_7"/>
    <property type="match status" value="1"/>
</dbReference>
<dbReference type="InterPro" id="IPR017896">
    <property type="entry name" value="4Fe4S_Fe-S-bd"/>
</dbReference>
<dbReference type="InterPro" id="IPR050572">
    <property type="entry name" value="Fe-S_Ferredoxin"/>
</dbReference>
<dbReference type="SUPFAM" id="SSF54862">
    <property type="entry name" value="4Fe-4S ferredoxins"/>
    <property type="match status" value="1"/>
</dbReference>
<gene>
    <name evidence="9" type="ordered locus">Dde_2146</name>
</gene>
<evidence type="ECO:0000256" key="4">
    <source>
        <dbReference type="ARBA" id="ARBA00022737"/>
    </source>
</evidence>
<feature type="domain" description="4Fe-4S ferredoxin-type" evidence="8">
    <location>
        <begin position="82"/>
        <end position="111"/>
    </location>
</feature>
<dbReference type="InterPro" id="IPR018449">
    <property type="entry name" value="NIL_domain"/>
</dbReference>
<sequence length="146" mass="16458">MNDTQKAYRKNIHLTFPPQVSKEPVVCNLTRLFDLTFNILKAQITPRKEGYLTLELVGSQENCGKAIAYLKEHEIAVSPVDQRISRDEDSCMHCGMCTAICPVDALHMDWVARTVTFDTERCTACGLCTKVCPVRAMHVEVENGPW</sequence>
<accession>Q30ZF3</accession>
<evidence type="ECO:0000256" key="2">
    <source>
        <dbReference type="ARBA" id="ARBA00022485"/>
    </source>
</evidence>
<dbReference type="GO" id="GO:0046872">
    <property type="term" value="F:metal ion binding"/>
    <property type="evidence" value="ECO:0007669"/>
    <property type="project" value="UniProtKB-KW"/>
</dbReference>
<dbReference type="KEGG" id="dde:Dde_2146"/>
<evidence type="ECO:0000259" key="8">
    <source>
        <dbReference type="PROSITE" id="PS51379"/>
    </source>
</evidence>
<dbReference type="GO" id="GO:0051539">
    <property type="term" value="F:4 iron, 4 sulfur cluster binding"/>
    <property type="evidence" value="ECO:0007669"/>
    <property type="project" value="UniProtKB-KW"/>
</dbReference>
<dbReference type="AlphaFoldDB" id="Q30ZF3"/>
<dbReference type="eggNOG" id="COG1148">
    <property type="taxonomic scope" value="Bacteria"/>
</dbReference>
<feature type="domain" description="4Fe-4S ferredoxin-type" evidence="8">
    <location>
        <begin position="113"/>
        <end position="142"/>
    </location>
</feature>
<keyword evidence="4" id="KW-0677">Repeat</keyword>
<dbReference type="PANTHER" id="PTHR43687:SF6">
    <property type="entry name" value="L-ASPARTATE SEMIALDEHYDE SULFURTRANSFERASE IRON-SULFUR SUBUNIT"/>
    <property type="match status" value="1"/>
</dbReference>
<proteinExistence type="predicted"/>
<dbReference type="STRING" id="207559.Dde_2146"/>
<dbReference type="RefSeq" id="WP_011368044.1">
    <property type="nucleotide sequence ID" value="NC_007519.1"/>
</dbReference>
<dbReference type="EMBL" id="CP000112">
    <property type="protein sequence ID" value="ABB38943.1"/>
    <property type="molecule type" value="Genomic_DNA"/>
</dbReference>
<protein>
    <submittedName>
        <fullName evidence="9">NIL domain-containing protein</fullName>
    </submittedName>
</protein>
<dbReference type="Gene3D" id="3.30.70.260">
    <property type="match status" value="1"/>
</dbReference>
<evidence type="ECO:0000256" key="3">
    <source>
        <dbReference type="ARBA" id="ARBA00022723"/>
    </source>
</evidence>
<keyword evidence="6" id="KW-0408">Iron</keyword>
<dbReference type="Gene3D" id="3.30.70.20">
    <property type="match status" value="2"/>
</dbReference>
<organism evidence="9 10">
    <name type="scientific">Oleidesulfovibrio alaskensis (strain ATCC BAA-1058 / DSM 17464 / G20)</name>
    <name type="common">Desulfovibrio alaskensis</name>
    <dbReference type="NCBI Taxonomy" id="207559"/>
    <lineage>
        <taxon>Bacteria</taxon>
        <taxon>Pseudomonadati</taxon>
        <taxon>Thermodesulfobacteriota</taxon>
        <taxon>Desulfovibrionia</taxon>
        <taxon>Desulfovibrionales</taxon>
        <taxon>Desulfovibrionaceae</taxon>
        <taxon>Oleidesulfovibrio</taxon>
    </lineage>
</organism>
<dbReference type="InterPro" id="IPR017900">
    <property type="entry name" value="4Fe4S_Fe_S_CS"/>
</dbReference>
<keyword evidence="10" id="KW-1185">Reference proteome</keyword>
<dbReference type="Pfam" id="PF09383">
    <property type="entry name" value="NIL"/>
    <property type="match status" value="1"/>
</dbReference>
<dbReference type="PROSITE" id="PS00198">
    <property type="entry name" value="4FE4S_FER_1"/>
    <property type="match status" value="1"/>
</dbReference>
<evidence type="ECO:0000313" key="10">
    <source>
        <dbReference type="Proteomes" id="UP000002710"/>
    </source>
</evidence>
<name>Q30ZF3_OLEA2</name>
<dbReference type="HOGENOM" id="CLU_152999_0_0_7"/>
<keyword evidence="7" id="KW-0411">Iron-sulfur</keyword>
<keyword evidence="2" id="KW-0004">4Fe-4S</keyword>
<evidence type="ECO:0000256" key="5">
    <source>
        <dbReference type="ARBA" id="ARBA00022982"/>
    </source>
</evidence>
<evidence type="ECO:0000256" key="7">
    <source>
        <dbReference type="ARBA" id="ARBA00023014"/>
    </source>
</evidence>
<evidence type="ECO:0000256" key="6">
    <source>
        <dbReference type="ARBA" id="ARBA00023004"/>
    </source>
</evidence>
<keyword evidence="5" id="KW-0249">Electron transport</keyword>
<dbReference type="Proteomes" id="UP000002710">
    <property type="component" value="Chromosome"/>
</dbReference>
<keyword evidence="1" id="KW-0813">Transport</keyword>
<evidence type="ECO:0000313" key="9">
    <source>
        <dbReference type="EMBL" id="ABB38943.1"/>
    </source>
</evidence>
<dbReference type="PANTHER" id="PTHR43687">
    <property type="entry name" value="ADENYLYLSULFATE REDUCTASE, BETA SUBUNIT"/>
    <property type="match status" value="1"/>
</dbReference>
<dbReference type="PROSITE" id="PS51379">
    <property type="entry name" value="4FE4S_FER_2"/>
    <property type="match status" value="2"/>
</dbReference>